<feature type="transmembrane region" description="Helical" evidence="1">
    <location>
        <begin position="154"/>
        <end position="177"/>
    </location>
</feature>
<keyword evidence="1" id="KW-1133">Transmembrane helix</keyword>
<evidence type="ECO:0000313" key="4">
    <source>
        <dbReference type="Proteomes" id="UP000287361"/>
    </source>
</evidence>
<accession>A0A401LEM3</accession>
<feature type="transmembrane region" description="Helical" evidence="1">
    <location>
        <begin position="246"/>
        <end position="271"/>
    </location>
</feature>
<evidence type="ECO:0000256" key="1">
    <source>
        <dbReference type="SAM" id="Phobius"/>
    </source>
</evidence>
<comment type="caution">
    <text evidence="3">The sequence shown here is derived from an EMBL/GenBank/DDBJ whole genome shotgun (WGS) entry which is preliminary data.</text>
</comment>
<proteinExistence type="predicted"/>
<keyword evidence="1" id="KW-0812">Transmembrane</keyword>
<dbReference type="InterPro" id="IPR008756">
    <property type="entry name" value="Peptidase_M56"/>
</dbReference>
<dbReference type="PANTHER" id="PTHR34978">
    <property type="entry name" value="POSSIBLE SENSOR-TRANSDUCER PROTEIN BLAR"/>
    <property type="match status" value="1"/>
</dbReference>
<keyword evidence="4" id="KW-1185">Reference proteome</keyword>
<dbReference type="CDD" id="cd07341">
    <property type="entry name" value="M56_BlaR1_MecR1_like"/>
    <property type="match status" value="1"/>
</dbReference>
<keyword evidence="1" id="KW-0472">Membrane</keyword>
<gene>
    <name evidence="3" type="ORF">KGMB03357_16490</name>
</gene>
<feature type="transmembrane region" description="Helical" evidence="1">
    <location>
        <begin position="43"/>
        <end position="68"/>
    </location>
</feature>
<reference evidence="3 4" key="1">
    <citation type="submission" date="2018-10" db="EMBL/GenBank/DDBJ databases">
        <title>Draft Genome Sequence of Anaerotignum sp. KCTC 15736.</title>
        <authorList>
            <person name="Choi S.H."/>
            <person name="Kim J.S."/>
            <person name="Kang S.W."/>
            <person name="Lee J.S."/>
            <person name="Park S.H."/>
        </authorList>
    </citation>
    <scope>NUCLEOTIDE SEQUENCE [LARGE SCALE GENOMIC DNA]</scope>
    <source>
        <strain evidence="3 4">KCTC 15736</strain>
    </source>
</reference>
<dbReference type="Pfam" id="PF05569">
    <property type="entry name" value="Peptidase_M56"/>
    <property type="match status" value="1"/>
</dbReference>
<evidence type="ECO:0000313" key="3">
    <source>
        <dbReference type="EMBL" id="GCB29988.1"/>
    </source>
</evidence>
<protein>
    <recommendedName>
        <fullName evidence="2">Peptidase M56 domain-containing protein</fullName>
    </recommendedName>
</protein>
<dbReference type="AlphaFoldDB" id="A0A401LEM3"/>
<evidence type="ECO:0000259" key="2">
    <source>
        <dbReference type="Pfam" id="PF05569"/>
    </source>
</evidence>
<organism evidence="3 4">
    <name type="scientific">Anaerotignum faecicola</name>
    <dbReference type="NCBI Taxonomy" id="2358141"/>
    <lineage>
        <taxon>Bacteria</taxon>
        <taxon>Bacillati</taxon>
        <taxon>Bacillota</taxon>
        <taxon>Clostridia</taxon>
        <taxon>Lachnospirales</taxon>
        <taxon>Anaerotignaceae</taxon>
        <taxon>Anaerotignum</taxon>
    </lineage>
</organism>
<name>A0A401LEM3_9FIRM</name>
<dbReference type="Proteomes" id="UP000287361">
    <property type="component" value="Unassembled WGS sequence"/>
</dbReference>
<feature type="domain" description="Peptidase M56" evidence="2">
    <location>
        <begin position="34"/>
        <end position="238"/>
    </location>
</feature>
<dbReference type="InterPro" id="IPR052173">
    <property type="entry name" value="Beta-lactam_resp_regulator"/>
</dbReference>
<dbReference type="PANTHER" id="PTHR34978:SF3">
    <property type="entry name" value="SLR0241 PROTEIN"/>
    <property type="match status" value="1"/>
</dbReference>
<sequence length="378" mass="43646">MLRALVPFSIKSNYSIYNAKIALEGGVRQILNLTLSEREQTEWIISIGLIVCTVLIIFISVFFARYFLKMHKYCNDIAENSALIQNLGMEEVFESIKFPVRRIKIKTSAVLDTPVSYGFLNPVIIMPKDLNINDKETLQCILLHECIHIKYMHYLWKIISVVVVCIHWFNPCMWLLYWYMDKDTEIFCDKKVIQILHEDKREMYARTLVNMALWQNESKILANNFIKKSMLKERIVMIMKFKKTSLVMTLASLFIFSSAATAFATTGVSVAMNDSNNDQIQVIEVSDDEICLMSDEAVALDLSYEELEPYINTNSTQRATKSIYIKDYKYKSKTPSPASLKVSMEQDGYTYTGTLTYSYGEKTASGTYVGYYCGYLYR</sequence>
<dbReference type="EMBL" id="BHVZ01000004">
    <property type="protein sequence ID" value="GCB29988.1"/>
    <property type="molecule type" value="Genomic_DNA"/>
</dbReference>